<dbReference type="Gene3D" id="1.10.20.10">
    <property type="entry name" value="Histone, subunit A"/>
    <property type="match status" value="1"/>
</dbReference>
<feature type="compositionally biased region" description="Acidic residues" evidence="1">
    <location>
        <begin position="286"/>
        <end position="295"/>
    </location>
</feature>
<dbReference type="VEuPathDB" id="ToxoDB:CSUI_011118"/>
<feature type="non-terminal residue" evidence="2">
    <location>
        <position position="345"/>
    </location>
</feature>
<dbReference type="Proteomes" id="UP000221165">
    <property type="component" value="Unassembled WGS sequence"/>
</dbReference>
<name>A0A2C6J743_9APIC</name>
<feature type="compositionally biased region" description="Low complexity" evidence="1">
    <location>
        <begin position="223"/>
        <end position="234"/>
    </location>
</feature>
<proteinExistence type="predicted"/>
<evidence type="ECO:0000313" key="3">
    <source>
        <dbReference type="Proteomes" id="UP000221165"/>
    </source>
</evidence>
<feature type="region of interest" description="Disordered" evidence="1">
    <location>
        <begin position="48"/>
        <end position="92"/>
    </location>
</feature>
<organism evidence="2 3">
    <name type="scientific">Cystoisospora suis</name>
    <dbReference type="NCBI Taxonomy" id="483139"/>
    <lineage>
        <taxon>Eukaryota</taxon>
        <taxon>Sar</taxon>
        <taxon>Alveolata</taxon>
        <taxon>Apicomplexa</taxon>
        <taxon>Conoidasida</taxon>
        <taxon>Coccidia</taxon>
        <taxon>Eucoccidiorida</taxon>
        <taxon>Eimeriorina</taxon>
        <taxon>Sarcocystidae</taxon>
        <taxon>Cystoisospora</taxon>
    </lineage>
</organism>
<dbReference type="OrthoDB" id="332529at2759"/>
<gene>
    <name evidence="2" type="ORF">CSUI_011118</name>
</gene>
<protein>
    <submittedName>
        <fullName evidence="2">Uncharacterized protein</fullName>
    </submittedName>
</protein>
<dbReference type="InterPro" id="IPR009072">
    <property type="entry name" value="Histone-fold"/>
</dbReference>
<dbReference type="AlphaFoldDB" id="A0A2C6J743"/>
<feature type="compositionally biased region" description="Low complexity" evidence="1">
    <location>
        <begin position="65"/>
        <end position="77"/>
    </location>
</feature>
<feature type="compositionally biased region" description="Basic and acidic residues" evidence="1">
    <location>
        <begin position="307"/>
        <end position="329"/>
    </location>
</feature>
<feature type="compositionally biased region" description="Basic residues" evidence="1">
    <location>
        <begin position="53"/>
        <end position="64"/>
    </location>
</feature>
<feature type="region of interest" description="Disordered" evidence="1">
    <location>
        <begin position="264"/>
        <end position="345"/>
    </location>
</feature>
<comment type="caution">
    <text evidence="2">The sequence shown here is derived from an EMBL/GenBank/DDBJ whole genome shotgun (WGS) entry which is preliminary data.</text>
</comment>
<evidence type="ECO:0000256" key="1">
    <source>
        <dbReference type="SAM" id="MobiDB-lite"/>
    </source>
</evidence>
<accession>A0A2C6J743</accession>
<sequence length="345" mass="35716">MAQTIERLLLDAGVEKRDDRVVHLLVDLMQRETLTLLSAAAEVVDLSNQTREKGRKGGKTRGTKKAQGGSSLSDRAAGAGGGGEGGEEDASSMRIEEEHASVAVHEYMQKYLVQPNVILENARLCSLSNSLTCGTTSTTPAELLVHRLTNSPPGAGGGSIGLISQSSLLDSSGSRNLSGSSSGNGGSFLSTATGAGGGGGGMSLGMHALIRSGGPGGGGGGSSSSNSNSSSSTSKNVLGVAPEGLPPYLPEDISVNTLLPSWSLRIRGGGGEEGIKKKKKKKVDEKDDEEDEDGGGGDSRFHKKDQKGKDIRDGEIGRDQENSQRMKEIEESENENLLLLGLSVQ</sequence>
<dbReference type="GO" id="GO:0046982">
    <property type="term" value="F:protein heterodimerization activity"/>
    <property type="evidence" value="ECO:0007669"/>
    <property type="project" value="InterPro"/>
</dbReference>
<feature type="compositionally biased region" description="Low complexity" evidence="1">
    <location>
        <begin position="335"/>
        <end position="345"/>
    </location>
</feature>
<reference evidence="2 3" key="1">
    <citation type="journal article" date="2017" name="Int. J. Parasitol.">
        <title>The genome of the protozoan parasite Cystoisospora suis and a reverse vaccinology approach to identify vaccine candidates.</title>
        <authorList>
            <person name="Palmieri N."/>
            <person name="Shrestha A."/>
            <person name="Ruttkowski B."/>
            <person name="Beck T."/>
            <person name="Vogl C."/>
            <person name="Tomley F."/>
            <person name="Blake D.P."/>
            <person name="Joachim A."/>
        </authorList>
    </citation>
    <scope>NUCLEOTIDE SEQUENCE [LARGE SCALE GENOMIC DNA]</scope>
    <source>
        <strain evidence="2 3">Wien I</strain>
    </source>
</reference>
<dbReference type="EMBL" id="MIGC01009764">
    <property type="protein sequence ID" value="PHJ15071.1"/>
    <property type="molecule type" value="Genomic_DNA"/>
</dbReference>
<dbReference type="RefSeq" id="XP_067916805.1">
    <property type="nucleotide sequence ID" value="XM_068071219.1"/>
</dbReference>
<evidence type="ECO:0000313" key="2">
    <source>
        <dbReference type="EMBL" id="PHJ15071.1"/>
    </source>
</evidence>
<feature type="region of interest" description="Disordered" evidence="1">
    <location>
        <begin position="203"/>
        <end position="243"/>
    </location>
</feature>
<keyword evidence="3" id="KW-1185">Reference proteome</keyword>
<feature type="compositionally biased region" description="Gly residues" evidence="1">
    <location>
        <begin position="213"/>
        <end position="222"/>
    </location>
</feature>
<dbReference type="GeneID" id="94434430"/>